<protein>
    <submittedName>
        <fullName evidence="3">XRE family transcriptional regulator</fullName>
    </submittedName>
</protein>
<dbReference type="Pfam" id="PF01381">
    <property type="entry name" value="HTH_3"/>
    <property type="match status" value="1"/>
</dbReference>
<feature type="domain" description="HTH cro/C1-type" evidence="2">
    <location>
        <begin position="23"/>
        <end position="77"/>
    </location>
</feature>
<dbReference type="Gene3D" id="1.10.260.40">
    <property type="entry name" value="lambda repressor-like DNA-binding domains"/>
    <property type="match status" value="1"/>
</dbReference>
<evidence type="ECO:0000256" key="1">
    <source>
        <dbReference type="ARBA" id="ARBA00023125"/>
    </source>
</evidence>
<dbReference type="InterPro" id="IPR001387">
    <property type="entry name" value="Cro/C1-type_HTH"/>
</dbReference>
<dbReference type="EMBL" id="QXXA01000032">
    <property type="protein sequence ID" value="NBI08359.1"/>
    <property type="molecule type" value="Genomic_DNA"/>
</dbReference>
<dbReference type="SUPFAM" id="SSF47413">
    <property type="entry name" value="lambda repressor-like DNA-binding domains"/>
    <property type="match status" value="1"/>
</dbReference>
<accession>A0A845R319</accession>
<comment type="caution">
    <text evidence="3">The sequence shown here is derived from an EMBL/GenBank/DDBJ whole genome shotgun (WGS) entry which is preliminary data.</text>
</comment>
<proteinExistence type="predicted"/>
<dbReference type="Proteomes" id="UP000467132">
    <property type="component" value="Unassembled WGS sequence"/>
</dbReference>
<dbReference type="InterPro" id="IPR010982">
    <property type="entry name" value="Lambda_DNA-bd_dom_sf"/>
</dbReference>
<dbReference type="AlphaFoldDB" id="A0A845R319"/>
<keyword evidence="4" id="KW-1185">Reference proteome</keyword>
<organism evidence="3 4">
    <name type="scientific">Senegalia massiliensis</name>
    <dbReference type="NCBI Taxonomy" id="1720316"/>
    <lineage>
        <taxon>Bacteria</taxon>
        <taxon>Bacillati</taxon>
        <taxon>Bacillota</taxon>
        <taxon>Clostridia</taxon>
        <taxon>Eubacteriales</taxon>
        <taxon>Clostridiaceae</taxon>
        <taxon>Senegalia</taxon>
    </lineage>
</organism>
<evidence type="ECO:0000313" key="4">
    <source>
        <dbReference type="Proteomes" id="UP000467132"/>
    </source>
</evidence>
<gene>
    <name evidence="3" type="ORF">D3Z33_16015</name>
</gene>
<dbReference type="PANTHER" id="PTHR46558:SF11">
    <property type="entry name" value="HTH-TYPE TRANSCRIPTIONAL REGULATOR XRE"/>
    <property type="match status" value="1"/>
</dbReference>
<evidence type="ECO:0000313" key="3">
    <source>
        <dbReference type="EMBL" id="NBI08359.1"/>
    </source>
</evidence>
<dbReference type="SMART" id="SM00530">
    <property type="entry name" value="HTH_XRE"/>
    <property type="match status" value="1"/>
</dbReference>
<dbReference type="CDD" id="cd00093">
    <property type="entry name" value="HTH_XRE"/>
    <property type="match status" value="1"/>
</dbReference>
<name>A0A845R319_9CLOT</name>
<dbReference type="PANTHER" id="PTHR46558">
    <property type="entry name" value="TRACRIPTIONAL REGULATORY PROTEIN-RELATED-RELATED"/>
    <property type="match status" value="1"/>
</dbReference>
<sequence>MFHYGYYIIELINILKVGIYLRIRELRKEFNLTQEELGKKVGQTKSNISKYETGALEPGIDTLNSLARIFDVSIDYLLGNTDQRNISIDEKYKEVYDVEEAMEVILSQPGLMLNGELLSDESKIILANSILNGIRTVKEIESKKNKQNKKSDDNEQRN</sequence>
<dbReference type="GO" id="GO:0003677">
    <property type="term" value="F:DNA binding"/>
    <property type="evidence" value="ECO:0007669"/>
    <property type="project" value="UniProtKB-KW"/>
</dbReference>
<evidence type="ECO:0000259" key="2">
    <source>
        <dbReference type="PROSITE" id="PS50943"/>
    </source>
</evidence>
<reference evidence="3 4" key="1">
    <citation type="submission" date="2018-08" db="EMBL/GenBank/DDBJ databases">
        <title>Murine metabolic-syndrome-specific gut microbial biobank.</title>
        <authorList>
            <person name="Liu C."/>
        </authorList>
    </citation>
    <scope>NUCLEOTIDE SEQUENCE [LARGE SCALE GENOMIC DNA]</scope>
    <source>
        <strain evidence="3 4">583</strain>
    </source>
</reference>
<dbReference type="PROSITE" id="PS50943">
    <property type="entry name" value="HTH_CROC1"/>
    <property type="match status" value="1"/>
</dbReference>
<keyword evidence="1" id="KW-0238">DNA-binding</keyword>